<proteinExistence type="predicted"/>
<reference evidence="1 2" key="1">
    <citation type="submission" date="2014-06" db="EMBL/GenBank/DDBJ databases">
        <title>Evolutionary Origins and Diversification of the Mycorrhizal Mutualists.</title>
        <authorList>
            <consortium name="DOE Joint Genome Institute"/>
            <consortium name="Mycorrhizal Genomics Consortium"/>
            <person name="Kohler A."/>
            <person name="Kuo A."/>
            <person name="Nagy L.G."/>
            <person name="Floudas D."/>
            <person name="Copeland A."/>
            <person name="Barry K.W."/>
            <person name="Cichocki N."/>
            <person name="Veneault-Fourrey C."/>
            <person name="LaButti K."/>
            <person name="Lindquist E.A."/>
            <person name="Lipzen A."/>
            <person name="Lundell T."/>
            <person name="Morin E."/>
            <person name="Murat C."/>
            <person name="Riley R."/>
            <person name="Ohm R."/>
            <person name="Sun H."/>
            <person name="Tunlid A."/>
            <person name="Henrissat B."/>
            <person name="Grigoriev I.V."/>
            <person name="Hibbett D.S."/>
            <person name="Martin F."/>
        </authorList>
    </citation>
    <scope>NUCLEOTIDE SEQUENCE [LARGE SCALE GENOMIC DNA]</scope>
    <source>
        <strain evidence="1 2">SS14</strain>
    </source>
</reference>
<protein>
    <recommendedName>
        <fullName evidence="3">HTH CENPB-type domain-containing protein</fullName>
    </recommendedName>
</protein>
<keyword evidence="2" id="KW-1185">Reference proteome</keyword>
<evidence type="ECO:0008006" key="3">
    <source>
        <dbReference type="Google" id="ProtNLM"/>
    </source>
</evidence>
<name>A0A0C9VLX8_SPHS4</name>
<sequence>GSHSITSFNKTKCLLSDKEEDVILEYALEAAAQGFPDTLHHLEMKATEIIRSRFGSRAEPIGQTWA</sequence>
<evidence type="ECO:0000313" key="1">
    <source>
        <dbReference type="EMBL" id="KIJ38661.1"/>
    </source>
</evidence>
<feature type="non-terminal residue" evidence="1">
    <location>
        <position position="1"/>
    </location>
</feature>
<dbReference type="HOGENOM" id="CLU_206234_0_0_1"/>
<dbReference type="OrthoDB" id="2668963at2759"/>
<dbReference type="EMBL" id="KN837158">
    <property type="protein sequence ID" value="KIJ38661.1"/>
    <property type="molecule type" value="Genomic_DNA"/>
</dbReference>
<feature type="non-terminal residue" evidence="1">
    <location>
        <position position="66"/>
    </location>
</feature>
<dbReference type="Proteomes" id="UP000054279">
    <property type="component" value="Unassembled WGS sequence"/>
</dbReference>
<organism evidence="1 2">
    <name type="scientific">Sphaerobolus stellatus (strain SS14)</name>
    <dbReference type="NCBI Taxonomy" id="990650"/>
    <lineage>
        <taxon>Eukaryota</taxon>
        <taxon>Fungi</taxon>
        <taxon>Dikarya</taxon>
        <taxon>Basidiomycota</taxon>
        <taxon>Agaricomycotina</taxon>
        <taxon>Agaricomycetes</taxon>
        <taxon>Phallomycetidae</taxon>
        <taxon>Geastrales</taxon>
        <taxon>Sphaerobolaceae</taxon>
        <taxon>Sphaerobolus</taxon>
    </lineage>
</organism>
<gene>
    <name evidence="1" type="ORF">M422DRAFT_140763</name>
</gene>
<dbReference type="AlphaFoldDB" id="A0A0C9VLX8"/>
<evidence type="ECO:0000313" key="2">
    <source>
        <dbReference type="Proteomes" id="UP000054279"/>
    </source>
</evidence>
<accession>A0A0C9VLX8</accession>